<evidence type="ECO:0000313" key="2">
    <source>
        <dbReference type="EMBL" id="NDV00097.1"/>
    </source>
</evidence>
<dbReference type="EMBL" id="JAAGAB010000001">
    <property type="protein sequence ID" value="NDV00097.1"/>
    <property type="molecule type" value="Genomic_DNA"/>
</dbReference>
<dbReference type="InterPro" id="IPR029063">
    <property type="entry name" value="SAM-dependent_MTases_sf"/>
</dbReference>
<dbReference type="InterPro" id="IPR053202">
    <property type="entry name" value="EGF_Rcpt_Signaling_Reg"/>
</dbReference>
<dbReference type="GO" id="GO:0006888">
    <property type="term" value="P:endoplasmic reticulum to Golgi vesicle-mediated transport"/>
    <property type="evidence" value="ECO:0007669"/>
    <property type="project" value="TreeGrafter"/>
</dbReference>
<dbReference type="Proteomes" id="UP000474757">
    <property type="component" value="Unassembled WGS sequence"/>
</dbReference>
<dbReference type="PANTHER" id="PTHR34009:SF2">
    <property type="entry name" value="PROTEIN STAR"/>
    <property type="match status" value="1"/>
</dbReference>
<dbReference type="GO" id="GO:0005886">
    <property type="term" value="C:plasma membrane"/>
    <property type="evidence" value="ECO:0007669"/>
    <property type="project" value="TreeGrafter"/>
</dbReference>
<dbReference type="SUPFAM" id="SSF53335">
    <property type="entry name" value="S-adenosyl-L-methionine-dependent methyltransferases"/>
    <property type="match status" value="1"/>
</dbReference>
<keyword evidence="2" id="KW-0808">Transferase</keyword>
<protein>
    <submittedName>
        <fullName evidence="2">FkbM family methyltransferase</fullName>
    </submittedName>
</protein>
<sequence>MSNAPRSEPPGGRFRRASYSQFGEDRFVLAYFGERRGGTYVDVGCFDAWKFSNTALLHVDYGWRGLNIDASPRAVEALRAARPEDRTLLCGVGEAADALTFHIFERGTVSTFDAEAAARLEAAGEPVIERRKVPVRSLGDILEEAEIAEIDFLDVDCEGWDFSVLRSLDWRRWRPKLVSAELGGFDITDPYGSGAAGFMHQQGYELVSYIGPSAFFAPL</sequence>
<organism evidence="2 3">
    <name type="scientific">Pseudoroseicyclus tamaricis</name>
    <dbReference type="NCBI Taxonomy" id="2705421"/>
    <lineage>
        <taxon>Bacteria</taxon>
        <taxon>Pseudomonadati</taxon>
        <taxon>Pseudomonadota</taxon>
        <taxon>Alphaproteobacteria</taxon>
        <taxon>Rhodobacterales</taxon>
        <taxon>Paracoccaceae</taxon>
        <taxon>Pseudoroseicyclus</taxon>
    </lineage>
</organism>
<dbReference type="NCBIfam" id="TIGR01444">
    <property type="entry name" value="fkbM_fam"/>
    <property type="match status" value="1"/>
</dbReference>
<dbReference type="RefSeq" id="WP_163890096.1">
    <property type="nucleotide sequence ID" value="NZ_JAAFYS010000001.1"/>
</dbReference>
<dbReference type="GO" id="GO:0016197">
    <property type="term" value="P:endosomal transport"/>
    <property type="evidence" value="ECO:0007669"/>
    <property type="project" value="TreeGrafter"/>
</dbReference>
<accession>A0A6B2JN51</accession>
<feature type="domain" description="Methyltransferase FkbM" evidence="1">
    <location>
        <begin position="50"/>
        <end position="205"/>
    </location>
</feature>
<keyword evidence="2" id="KW-0489">Methyltransferase</keyword>
<dbReference type="Gene3D" id="3.40.50.150">
    <property type="entry name" value="Vaccinia Virus protein VP39"/>
    <property type="match status" value="1"/>
</dbReference>
<name>A0A6B2JN51_9RHOB</name>
<dbReference type="InterPro" id="IPR006342">
    <property type="entry name" value="FkbM_mtfrase"/>
</dbReference>
<comment type="caution">
    <text evidence="2">The sequence shown here is derived from an EMBL/GenBank/DDBJ whole genome shotgun (WGS) entry which is preliminary data.</text>
</comment>
<gene>
    <name evidence="2" type="ORF">GZA08_03830</name>
</gene>
<dbReference type="GO" id="GO:0005737">
    <property type="term" value="C:cytoplasm"/>
    <property type="evidence" value="ECO:0007669"/>
    <property type="project" value="GOC"/>
</dbReference>
<dbReference type="GO" id="GO:0032259">
    <property type="term" value="P:methylation"/>
    <property type="evidence" value="ECO:0007669"/>
    <property type="project" value="UniProtKB-KW"/>
</dbReference>
<keyword evidence="3" id="KW-1185">Reference proteome</keyword>
<proteinExistence type="predicted"/>
<dbReference type="Pfam" id="PF05050">
    <property type="entry name" value="Methyltransf_21"/>
    <property type="match status" value="1"/>
</dbReference>
<reference evidence="2 3" key="1">
    <citation type="submission" date="2020-02" db="EMBL/GenBank/DDBJ databases">
        <title>Pseudoroseicyclus tamarix, sp. nov., isolated from offshore sediment of a Tamarix chinensis forest.</title>
        <authorList>
            <person name="Gai Y."/>
        </authorList>
    </citation>
    <scope>NUCLEOTIDE SEQUENCE [LARGE SCALE GENOMIC DNA]</scope>
    <source>
        <strain evidence="2 3">CLL3-39</strain>
    </source>
</reference>
<evidence type="ECO:0000259" key="1">
    <source>
        <dbReference type="Pfam" id="PF05050"/>
    </source>
</evidence>
<dbReference type="PANTHER" id="PTHR34009">
    <property type="entry name" value="PROTEIN STAR"/>
    <property type="match status" value="1"/>
</dbReference>
<dbReference type="AlphaFoldDB" id="A0A6B2JN51"/>
<dbReference type="GO" id="GO:0008168">
    <property type="term" value="F:methyltransferase activity"/>
    <property type="evidence" value="ECO:0007669"/>
    <property type="project" value="UniProtKB-KW"/>
</dbReference>
<evidence type="ECO:0000313" key="3">
    <source>
        <dbReference type="Proteomes" id="UP000474757"/>
    </source>
</evidence>